<accession>A0ACB9PRD9</accession>
<name>A0ACB9PRD9_BAUVA</name>
<gene>
    <name evidence="1" type="ORF">L6164_005758</name>
</gene>
<organism evidence="1 2">
    <name type="scientific">Bauhinia variegata</name>
    <name type="common">Purple orchid tree</name>
    <name type="synonym">Phanera variegata</name>
    <dbReference type="NCBI Taxonomy" id="167791"/>
    <lineage>
        <taxon>Eukaryota</taxon>
        <taxon>Viridiplantae</taxon>
        <taxon>Streptophyta</taxon>
        <taxon>Embryophyta</taxon>
        <taxon>Tracheophyta</taxon>
        <taxon>Spermatophyta</taxon>
        <taxon>Magnoliopsida</taxon>
        <taxon>eudicotyledons</taxon>
        <taxon>Gunneridae</taxon>
        <taxon>Pentapetalae</taxon>
        <taxon>rosids</taxon>
        <taxon>fabids</taxon>
        <taxon>Fabales</taxon>
        <taxon>Fabaceae</taxon>
        <taxon>Cercidoideae</taxon>
        <taxon>Cercideae</taxon>
        <taxon>Bauhiniinae</taxon>
        <taxon>Bauhinia</taxon>
    </lineage>
</organism>
<evidence type="ECO:0000313" key="1">
    <source>
        <dbReference type="EMBL" id="KAI4351389.1"/>
    </source>
</evidence>
<comment type="caution">
    <text evidence="1">The sequence shown here is derived from an EMBL/GenBank/DDBJ whole genome shotgun (WGS) entry which is preliminary data.</text>
</comment>
<reference evidence="1 2" key="1">
    <citation type="journal article" date="2022" name="DNA Res.">
        <title>Chromosomal-level genome assembly of the orchid tree Bauhinia variegata (Leguminosae; Cercidoideae) supports the allotetraploid origin hypothesis of Bauhinia.</title>
        <authorList>
            <person name="Zhong Y."/>
            <person name="Chen Y."/>
            <person name="Zheng D."/>
            <person name="Pang J."/>
            <person name="Liu Y."/>
            <person name="Luo S."/>
            <person name="Meng S."/>
            <person name="Qian L."/>
            <person name="Wei D."/>
            <person name="Dai S."/>
            <person name="Zhou R."/>
        </authorList>
    </citation>
    <scope>NUCLEOTIDE SEQUENCE [LARGE SCALE GENOMIC DNA]</scope>
    <source>
        <strain evidence="1">BV-YZ2020</strain>
    </source>
</reference>
<dbReference type="EMBL" id="CM039428">
    <property type="protein sequence ID" value="KAI4351389.1"/>
    <property type="molecule type" value="Genomic_DNA"/>
</dbReference>
<protein>
    <submittedName>
        <fullName evidence="1">Uncharacterized protein</fullName>
    </submittedName>
</protein>
<proteinExistence type="predicted"/>
<dbReference type="Proteomes" id="UP000828941">
    <property type="component" value="Chromosome 3"/>
</dbReference>
<sequence length="147" mass="17253">MKQIDGSSIELSCSLVRPEVVFWCRTVTKEANKTGRRYSAVECDPLVLKGLERTVRNMVIPYMPMLVPPVNWTGYHKGGHLFLPFYIMRTHGSRQQREVVKRAPRKQLQPVFEVPLPEKPDTEDEALIREWKWKVRSAKKVNRERYS</sequence>
<keyword evidence="2" id="KW-1185">Reference proteome</keyword>
<evidence type="ECO:0000313" key="2">
    <source>
        <dbReference type="Proteomes" id="UP000828941"/>
    </source>
</evidence>